<keyword evidence="3" id="KW-1185">Reference proteome</keyword>
<sequence length="506" mass="57538">MPIAAIVGTTYQPAYWLTCHAVLCEDSAMFATYTPTRMKGTGVVQGLKSLAAKIHPQLPLNTKESNRLLTALTSSFRTHLDEAHPTAARPRVEHANDASTRHGGAGEPQSHSLHSSAAHADRHLASVLTNPLLAKGGQRFDYASAKRELIENPAKDPIQLLEEYHERNAATVRIAEVCLEHFMSGLTNMSAELRKAHILKSEPGRRVALWLLQNKVYEAANYIDNTLFQKLLVYFLHEEDKEQIVWDWISLDIRMPGSEGRTLRTKLKQELHNYRWRGRLLCALIYVKLGLLENRGSLPATNDRMHDALDVYFKACDLKLLGRQRKDHFEWTPLGAPAVALHRQLIQLPRPHPRVDLDVNRYNRFRDAIPLFLEGAPQIYFLAQYASLDLFHPRRQSPDRALQFWREILNDSPTASASAFVPRLKNGDGSAEIEQWFGLLARTVYVLQDEGRNQEASWLIGQALPLFPKQAPYMNKRLDEFRARDKTATSNQSQEHAVRVPFPTFV</sequence>
<dbReference type="OMA" id="TPTRMKG"/>
<evidence type="ECO:0000313" key="3">
    <source>
        <dbReference type="Proteomes" id="UP000756132"/>
    </source>
</evidence>
<organism evidence="2 3">
    <name type="scientific">Passalora fulva</name>
    <name type="common">Tomato leaf mold</name>
    <name type="synonym">Cladosporium fulvum</name>
    <dbReference type="NCBI Taxonomy" id="5499"/>
    <lineage>
        <taxon>Eukaryota</taxon>
        <taxon>Fungi</taxon>
        <taxon>Dikarya</taxon>
        <taxon>Ascomycota</taxon>
        <taxon>Pezizomycotina</taxon>
        <taxon>Dothideomycetes</taxon>
        <taxon>Dothideomycetidae</taxon>
        <taxon>Mycosphaerellales</taxon>
        <taxon>Mycosphaerellaceae</taxon>
        <taxon>Fulvia</taxon>
    </lineage>
</organism>
<dbReference type="RefSeq" id="XP_047764430.1">
    <property type="nucleotide sequence ID" value="XM_047909494.1"/>
</dbReference>
<evidence type="ECO:0000256" key="1">
    <source>
        <dbReference type="SAM" id="MobiDB-lite"/>
    </source>
</evidence>
<dbReference type="OrthoDB" id="5424391at2759"/>
<dbReference type="Proteomes" id="UP000756132">
    <property type="component" value="Chromosome 7"/>
</dbReference>
<gene>
    <name evidence="2" type="ORF">CLAFUR5_10346</name>
</gene>
<dbReference type="EMBL" id="CP090169">
    <property type="protein sequence ID" value="UJO20064.1"/>
    <property type="molecule type" value="Genomic_DNA"/>
</dbReference>
<protein>
    <submittedName>
        <fullName evidence="2">Uncharacterized protein</fullName>
    </submittedName>
</protein>
<name>A0A9Q8URQ7_PASFU</name>
<reference evidence="2" key="2">
    <citation type="journal article" date="2022" name="Microb. Genom.">
        <title>A chromosome-scale genome assembly of the tomato pathogen Cladosporium fulvum reveals a compartmentalized genome architecture and the presence of a dispensable chromosome.</title>
        <authorList>
            <person name="Zaccaron A.Z."/>
            <person name="Chen L.H."/>
            <person name="Samaras A."/>
            <person name="Stergiopoulos I."/>
        </authorList>
    </citation>
    <scope>NUCLEOTIDE SEQUENCE</scope>
    <source>
        <strain evidence="2">Race5_Kim</strain>
    </source>
</reference>
<reference evidence="2" key="1">
    <citation type="submission" date="2021-12" db="EMBL/GenBank/DDBJ databases">
        <authorList>
            <person name="Zaccaron A."/>
            <person name="Stergiopoulos I."/>
        </authorList>
    </citation>
    <scope>NUCLEOTIDE SEQUENCE</scope>
    <source>
        <strain evidence="2">Race5_Kim</strain>
    </source>
</reference>
<dbReference type="AlphaFoldDB" id="A0A9Q8URQ7"/>
<feature type="compositionally biased region" description="Basic and acidic residues" evidence="1">
    <location>
        <begin position="83"/>
        <end position="100"/>
    </location>
</feature>
<dbReference type="KEGG" id="ffu:CLAFUR5_10346"/>
<evidence type="ECO:0000313" key="2">
    <source>
        <dbReference type="EMBL" id="UJO20064.1"/>
    </source>
</evidence>
<proteinExistence type="predicted"/>
<accession>A0A9Q8URQ7</accession>
<feature type="region of interest" description="Disordered" evidence="1">
    <location>
        <begin position="83"/>
        <end position="119"/>
    </location>
</feature>
<dbReference type="GeneID" id="71990224"/>